<dbReference type="Proteomes" id="UP000235392">
    <property type="component" value="Unassembled WGS sequence"/>
</dbReference>
<evidence type="ECO:0000256" key="1">
    <source>
        <dbReference type="SAM" id="MobiDB-lite"/>
    </source>
</evidence>
<evidence type="ECO:0000313" key="2">
    <source>
        <dbReference type="EMBL" id="PLW27365.1"/>
    </source>
</evidence>
<name>A0A2N5TPF2_9BASI</name>
<evidence type="ECO:0000313" key="3">
    <source>
        <dbReference type="Proteomes" id="UP000235392"/>
    </source>
</evidence>
<gene>
    <name evidence="2" type="ORF">PCASD_20939</name>
</gene>
<organism evidence="2 3">
    <name type="scientific">Puccinia coronata f. sp. avenae</name>
    <dbReference type="NCBI Taxonomy" id="200324"/>
    <lineage>
        <taxon>Eukaryota</taxon>
        <taxon>Fungi</taxon>
        <taxon>Dikarya</taxon>
        <taxon>Basidiomycota</taxon>
        <taxon>Pucciniomycotina</taxon>
        <taxon>Pucciniomycetes</taxon>
        <taxon>Pucciniales</taxon>
        <taxon>Pucciniaceae</taxon>
        <taxon>Puccinia</taxon>
    </lineage>
</organism>
<proteinExistence type="predicted"/>
<comment type="caution">
    <text evidence="2">The sequence shown here is derived from an EMBL/GenBank/DDBJ whole genome shotgun (WGS) entry which is preliminary data.</text>
</comment>
<accession>A0A2N5TPF2</accession>
<dbReference type="AlphaFoldDB" id="A0A2N5TPF2"/>
<feature type="region of interest" description="Disordered" evidence="1">
    <location>
        <begin position="312"/>
        <end position="338"/>
    </location>
</feature>
<sequence>MSHFGIDLFSQEVPPPGYHTNAKNRQISKNMTTQAYLTKAKMMEQSMVTYTAPEAPKTTFPKITCNTTFRIFCPKDTAKPGWTQINSLKIFEIILENPESIGFELFQDYVAIKCGEVFENGGKLMRSAILTGSPHIDWNLYIVSPPHPDFKKGAHYHVNDEEHYIRWISAVTKQGKTNPATNLSIQMQNPAALIKQKKEADLVRNHILLEEAAQKALTSKLNVPGGDLPIPAHHAQPGEFSRHAVLTEEIFSRYPPNLAYKKKIPVYVNPHDANQYILLTGCAVQTWAHALKTQTKGVSLGSTPPELKYVKRSSKKQKLKHVQDLPSQSGSSESDGSVIQPNADLVCKYVCFVKIDPSKQEDVIKILGSNNVSHPKFFKSDNITQDDTLKWGLSPGIVAQLRDNVTKFEHHLSSK</sequence>
<protein>
    <submittedName>
        <fullName evidence="2">Uncharacterized protein</fullName>
    </submittedName>
</protein>
<feature type="compositionally biased region" description="Low complexity" evidence="1">
    <location>
        <begin position="327"/>
        <end position="337"/>
    </location>
</feature>
<dbReference type="EMBL" id="PGCI01000411">
    <property type="protein sequence ID" value="PLW27365.1"/>
    <property type="molecule type" value="Genomic_DNA"/>
</dbReference>
<reference evidence="2 3" key="1">
    <citation type="submission" date="2017-11" db="EMBL/GenBank/DDBJ databases">
        <title>De novo assembly and phasing of dikaryotic genomes from two isolates of Puccinia coronata f. sp. avenae, the causal agent of oat crown rust.</title>
        <authorList>
            <person name="Miller M.E."/>
            <person name="Zhang Y."/>
            <person name="Omidvar V."/>
            <person name="Sperschneider J."/>
            <person name="Schwessinger B."/>
            <person name="Raley C."/>
            <person name="Palmer J.M."/>
            <person name="Garnica D."/>
            <person name="Upadhyaya N."/>
            <person name="Rathjen J."/>
            <person name="Taylor J.M."/>
            <person name="Park R.F."/>
            <person name="Dodds P.N."/>
            <person name="Hirsch C.D."/>
            <person name="Kianian S.F."/>
            <person name="Figueroa M."/>
        </authorList>
    </citation>
    <scope>NUCLEOTIDE SEQUENCE [LARGE SCALE GENOMIC DNA]</scope>
    <source>
        <strain evidence="2">12SD80</strain>
    </source>
</reference>